<organism evidence="9">
    <name type="scientific">Scylla olivacea</name>
    <name type="common">Orange mud crab</name>
    <name type="synonym">Cancer olivacea</name>
    <dbReference type="NCBI Taxonomy" id="85551"/>
    <lineage>
        <taxon>Eukaryota</taxon>
        <taxon>Metazoa</taxon>
        <taxon>Ecdysozoa</taxon>
        <taxon>Arthropoda</taxon>
        <taxon>Crustacea</taxon>
        <taxon>Multicrustacea</taxon>
        <taxon>Malacostraca</taxon>
        <taxon>Eumalacostraca</taxon>
        <taxon>Eucarida</taxon>
        <taxon>Decapoda</taxon>
        <taxon>Pleocyemata</taxon>
        <taxon>Brachyura</taxon>
        <taxon>Eubrachyura</taxon>
        <taxon>Portunoidea</taxon>
        <taxon>Portunidae</taxon>
        <taxon>Portuninae</taxon>
        <taxon>Scylla</taxon>
    </lineage>
</organism>
<dbReference type="Pfam" id="PF00076">
    <property type="entry name" value="RRM_1"/>
    <property type="match status" value="1"/>
</dbReference>
<dbReference type="GO" id="GO:0030626">
    <property type="term" value="F:U12 snRNA binding"/>
    <property type="evidence" value="ECO:0007669"/>
    <property type="project" value="TreeGrafter"/>
</dbReference>
<keyword evidence="4 6" id="KW-0694">RNA-binding</keyword>
<evidence type="ECO:0000256" key="2">
    <source>
        <dbReference type="ARBA" id="ARBA00020364"/>
    </source>
</evidence>
<dbReference type="AlphaFoldDB" id="A0A0P4W5S3"/>
<proteinExistence type="predicted"/>
<dbReference type="InterPro" id="IPR045164">
    <property type="entry name" value="RBM41/RNPC3"/>
</dbReference>
<dbReference type="SMART" id="SM00360">
    <property type="entry name" value="RRM"/>
    <property type="match status" value="2"/>
</dbReference>
<dbReference type="InterPro" id="IPR035979">
    <property type="entry name" value="RBD_domain_sf"/>
</dbReference>
<evidence type="ECO:0000256" key="1">
    <source>
        <dbReference type="ARBA" id="ARBA00004123"/>
    </source>
</evidence>
<evidence type="ECO:0000256" key="3">
    <source>
        <dbReference type="ARBA" id="ARBA00022737"/>
    </source>
</evidence>
<dbReference type="PANTHER" id="PTHR16105:SF0">
    <property type="entry name" value="RNA-BINDING REGION-CONTAINING PROTEIN 3"/>
    <property type="match status" value="1"/>
</dbReference>
<dbReference type="InterPro" id="IPR000504">
    <property type="entry name" value="RRM_dom"/>
</dbReference>
<protein>
    <recommendedName>
        <fullName evidence="2">RNA-binding region-containing protein 3</fullName>
    </recommendedName>
</protein>
<reference evidence="9" key="1">
    <citation type="submission" date="2015-09" db="EMBL/GenBank/DDBJ databases">
        <title>Scylla olivacea transcriptome.</title>
        <authorList>
            <person name="Ikhwanuddin M."/>
        </authorList>
    </citation>
    <scope>NUCLEOTIDE SEQUENCE</scope>
</reference>
<evidence type="ECO:0000256" key="5">
    <source>
        <dbReference type="ARBA" id="ARBA00023242"/>
    </source>
</evidence>
<dbReference type="GO" id="GO:0097157">
    <property type="term" value="F:pre-mRNA intronic binding"/>
    <property type="evidence" value="ECO:0007669"/>
    <property type="project" value="TreeGrafter"/>
</dbReference>
<accession>A0A0P4W5S3</accession>
<dbReference type="InterPro" id="IPR012677">
    <property type="entry name" value="Nucleotide-bd_a/b_plait_sf"/>
</dbReference>
<dbReference type="Gene3D" id="3.30.70.330">
    <property type="match status" value="1"/>
</dbReference>
<evidence type="ECO:0000259" key="8">
    <source>
        <dbReference type="PROSITE" id="PS50102"/>
    </source>
</evidence>
<feature type="compositionally biased region" description="Basic residues" evidence="7">
    <location>
        <begin position="247"/>
        <end position="260"/>
    </location>
</feature>
<dbReference type="GO" id="GO:0000398">
    <property type="term" value="P:mRNA splicing, via spliceosome"/>
    <property type="evidence" value="ECO:0007669"/>
    <property type="project" value="TreeGrafter"/>
</dbReference>
<dbReference type="EMBL" id="GDRN01089928">
    <property type="protein sequence ID" value="JAI60565.1"/>
    <property type="molecule type" value="Transcribed_RNA"/>
</dbReference>
<dbReference type="FunFam" id="3.30.70.330:FF:000207">
    <property type="entry name" value="RNA-binding region (RNP1, RRM)-containing 3"/>
    <property type="match status" value="1"/>
</dbReference>
<dbReference type="PANTHER" id="PTHR16105">
    <property type="entry name" value="RNA-BINDING REGION-CONTAINING PROTEIN 3"/>
    <property type="match status" value="1"/>
</dbReference>
<dbReference type="SUPFAM" id="SSF54928">
    <property type="entry name" value="RNA-binding domain, RBD"/>
    <property type="match status" value="2"/>
</dbReference>
<sequence>MPTEIKVWSFHKSVSKTAMKDLLRHFGARTAQLVRHHHRNDAVLASFANEADCKYALEKLHQHELLGVRLKAIYWDSTLAFSQQPHRCKDNEKHDNVTQEEKILKKMKEFEVNLCSIAPALGIHHPIIPKLRYLYPPPSPCVIGNIAQTLIEVPKFYTQVLHLMNKMNLPTPFQPVEDLSPLYQNLSEVLWNKGSEVVAKSITVEGKSEEGMDSNRENRDHKSSESESELESEGEMETSFKAPPVPIKRRLKPPNTIRKRPKLSLLKQASVPHPRTPEFSVRDVFEGTEAQGSRKLELRLRDTILPQKGGSVSAERTRESGTFGKMKSLSTETKNCPSSESMVEWERAADKYIKREEILNNRVAKSEWPILPVFKNYTPGEPSVKLYIKNLAKTTTEEDLKFIFGRYVFWQNEDEAKQFSISLMKEGRMKGQAFITFPKVKQASEALEDVNGYILNDKPMVIAFGKVKKEHEDSSTKEKSEN</sequence>
<keyword evidence="3" id="KW-0677">Repeat</keyword>
<feature type="domain" description="RRM" evidence="8">
    <location>
        <begin position="384"/>
        <end position="467"/>
    </location>
</feature>
<evidence type="ECO:0000256" key="7">
    <source>
        <dbReference type="SAM" id="MobiDB-lite"/>
    </source>
</evidence>
<evidence type="ECO:0000313" key="9">
    <source>
        <dbReference type="EMBL" id="JAI60565.1"/>
    </source>
</evidence>
<dbReference type="CDD" id="cd12239">
    <property type="entry name" value="RRM2_RBM40_like"/>
    <property type="match status" value="1"/>
</dbReference>
<dbReference type="GO" id="GO:0005689">
    <property type="term" value="C:U12-type spliceosomal complex"/>
    <property type="evidence" value="ECO:0007669"/>
    <property type="project" value="TreeGrafter"/>
</dbReference>
<feature type="compositionally biased region" description="Acidic residues" evidence="7">
    <location>
        <begin position="226"/>
        <end position="236"/>
    </location>
</feature>
<name>A0A0P4W5S3_SCYOL</name>
<keyword evidence="5" id="KW-0539">Nucleus</keyword>
<comment type="subcellular location">
    <subcellularLocation>
        <location evidence="1">Nucleus</location>
    </subcellularLocation>
</comment>
<evidence type="ECO:0000256" key="6">
    <source>
        <dbReference type="PROSITE-ProRule" id="PRU00176"/>
    </source>
</evidence>
<feature type="compositionally biased region" description="Basic and acidic residues" evidence="7">
    <location>
        <begin position="206"/>
        <end position="225"/>
    </location>
</feature>
<feature type="region of interest" description="Disordered" evidence="7">
    <location>
        <begin position="203"/>
        <end position="260"/>
    </location>
</feature>
<dbReference type="PROSITE" id="PS50102">
    <property type="entry name" value="RRM"/>
    <property type="match status" value="1"/>
</dbReference>
<evidence type="ECO:0000256" key="4">
    <source>
        <dbReference type="ARBA" id="ARBA00022884"/>
    </source>
</evidence>